<accession>A0A914QZ10</accession>
<dbReference type="Proteomes" id="UP000887578">
    <property type="component" value="Unplaced"/>
</dbReference>
<organism evidence="1 2">
    <name type="scientific">Panagrolaimus davidi</name>
    <dbReference type="NCBI Taxonomy" id="227884"/>
    <lineage>
        <taxon>Eukaryota</taxon>
        <taxon>Metazoa</taxon>
        <taxon>Ecdysozoa</taxon>
        <taxon>Nematoda</taxon>
        <taxon>Chromadorea</taxon>
        <taxon>Rhabditida</taxon>
        <taxon>Tylenchina</taxon>
        <taxon>Panagrolaimomorpha</taxon>
        <taxon>Panagrolaimoidea</taxon>
        <taxon>Panagrolaimidae</taxon>
        <taxon>Panagrolaimus</taxon>
    </lineage>
</organism>
<keyword evidence="1" id="KW-1185">Reference proteome</keyword>
<name>A0A914QZ10_9BILA</name>
<dbReference type="WBParaSite" id="PDA_v2.g4297.t1">
    <property type="protein sequence ID" value="PDA_v2.g4297.t1"/>
    <property type="gene ID" value="PDA_v2.g4297"/>
</dbReference>
<evidence type="ECO:0000313" key="2">
    <source>
        <dbReference type="WBParaSite" id="PDA_v2.g4297.t1"/>
    </source>
</evidence>
<proteinExistence type="predicted"/>
<dbReference type="AlphaFoldDB" id="A0A914QZ10"/>
<evidence type="ECO:0000313" key="1">
    <source>
        <dbReference type="Proteomes" id="UP000887578"/>
    </source>
</evidence>
<reference evidence="2" key="1">
    <citation type="submission" date="2022-11" db="UniProtKB">
        <authorList>
            <consortium name="WormBaseParasite"/>
        </authorList>
    </citation>
    <scope>IDENTIFICATION</scope>
</reference>
<protein>
    <submittedName>
        <fullName evidence="2">Uncharacterized protein</fullName>
    </submittedName>
</protein>
<sequence>MFKWKFYVQKNVLFVFAEHEFQDFALVFGDEICCKKVYDLIYGKRANDGLVTNETLYQRISCPIFNAIIKDKISNANVSALLLKWIDKLDVRDKEAYAKMMKDHDIYRLIYSECETNGEGNDDKNDGTGSQAQRKLRFAKLQHKGDASKDENLLEQSKKNNQTRLNNFVKSDCDFKMVKIKGRKRWVKRLLIFTSSDKEFCYEYCQTRLKPNIFHCIGCQKMGIKVQAKMDKNESLHLQDKAHVCTEIQYFPEKYTDIQVIRKPNYEILENCNTQNGNVLIIFNPNDRTQCHEFRWRNNINLFSCIGCDRTVKIINTGMKNEYAEMVQLNHECKFRQYNPQKYFIFQSFVLPPNFEIHTEMKGERERKILIVFDQNDKTKCYKYHFRPSDGIFKCNKCDFKRVSVYAKLRQNADGENYIVLSNVQHVCELEKYVPQKNDIFLREPEIKVMEKTSNGVPKVFIFDSKDKTLCYVFSSRNPQKHNSRYVCWPCSAEKQRVKSDVKAAALYLFKDRNGEYCAQMKSQKHLCQLKKYEPEKHEIKEPKIADDFFYFRRKAFQKSVNVAILHSYDSTLCYTFLYLKNQYCFRCSRCHSLKKPYYVPLPKMDENDKEFFIHGPEKHICEPTKISLLQTSEFQRLERTDITLKEKPEKEIDEERIIKLPNFQFRPSHNGNPEGKLVIFDSKDKSLCYEYYYKNKENVFICSFCRKKKRNVTAKLHLDNETNEKFLELSKTDHVCEPIKDEFASKIMDPLNYKLFNQDNDGKPTKLVVFTSATKDLCYELCYNASKKKFFCIRCKGLKKSVTMKLITKENGEEYLMSMKNEHVCTPKKFEEKKFQK</sequence>